<name>A0A167QN45_CORFA</name>
<evidence type="ECO:0000256" key="2">
    <source>
        <dbReference type="SAM" id="SignalP"/>
    </source>
</evidence>
<feature type="compositionally biased region" description="Low complexity" evidence="1">
    <location>
        <begin position="131"/>
        <end position="140"/>
    </location>
</feature>
<comment type="caution">
    <text evidence="3">The sequence shown here is derived from an EMBL/GenBank/DDBJ whole genome shotgun (WGS) entry which is preliminary data.</text>
</comment>
<evidence type="ECO:0000313" key="3">
    <source>
        <dbReference type="EMBL" id="OAA57791.1"/>
    </source>
</evidence>
<keyword evidence="4" id="KW-1185">Reference proteome</keyword>
<protein>
    <submittedName>
        <fullName evidence="3">Uncharacterized protein</fullName>
    </submittedName>
</protein>
<feature type="chain" id="PRO_5007891578" evidence="2">
    <location>
        <begin position="17"/>
        <end position="140"/>
    </location>
</feature>
<sequence length="140" mass="14530">MHFSVVLLSLLPTALAAPVADAPEKRSPQGLPIQAGSPQDTFGGVGQPNPFATDEQIQSHPAGFFSGQLGKRAAEKRSPQGLPIQAGSPEDTFGGVGQPNPFATDEQIQSHPAGATEKRDPQFFGGEGDFDQGFGEVFGG</sequence>
<feature type="signal peptide" evidence="2">
    <location>
        <begin position="1"/>
        <end position="16"/>
    </location>
</feature>
<dbReference type="GeneID" id="30023324"/>
<evidence type="ECO:0000313" key="4">
    <source>
        <dbReference type="Proteomes" id="UP000076744"/>
    </source>
</evidence>
<accession>A0A167QN45</accession>
<dbReference type="AlphaFoldDB" id="A0A167QN45"/>
<feature type="region of interest" description="Disordered" evidence="1">
    <location>
        <begin position="21"/>
        <end position="140"/>
    </location>
</feature>
<dbReference type="RefSeq" id="XP_018702281.1">
    <property type="nucleotide sequence ID" value="XM_018850636.1"/>
</dbReference>
<organism evidence="3 4">
    <name type="scientific">Cordyceps fumosorosea (strain ARSEF 2679)</name>
    <name type="common">Isaria fumosorosea</name>
    <dbReference type="NCBI Taxonomy" id="1081104"/>
    <lineage>
        <taxon>Eukaryota</taxon>
        <taxon>Fungi</taxon>
        <taxon>Dikarya</taxon>
        <taxon>Ascomycota</taxon>
        <taxon>Pezizomycotina</taxon>
        <taxon>Sordariomycetes</taxon>
        <taxon>Hypocreomycetidae</taxon>
        <taxon>Hypocreales</taxon>
        <taxon>Cordycipitaceae</taxon>
        <taxon>Cordyceps</taxon>
    </lineage>
</organism>
<dbReference type="Proteomes" id="UP000076744">
    <property type="component" value="Unassembled WGS sequence"/>
</dbReference>
<keyword evidence="2" id="KW-0732">Signal</keyword>
<gene>
    <name evidence="3" type="ORF">ISF_07032</name>
</gene>
<evidence type="ECO:0000256" key="1">
    <source>
        <dbReference type="SAM" id="MobiDB-lite"/>
    </source>
</evidence>
<proteinExistence type="predicted"/>
<dbReference type="EMBL" id="AZHB01000019">
    <property type="protein sequence ID" value="OAA57791.1"/>
    <property type="molecule type" value="Genomic_DNA"/>
</dbReference>
<reference evidence="3 4" key="1">
    <citation type="journal article" date="2016" name="Genome Biol. Evol.">
        <title>Divergent and convergent evolution of fungal pathogenicity.</title>
        <authorList>
            <person name="Shang Y."/>
            <person name="Xiao G."/>
            <person name="Zheng P."/>
            <person name="Cen K."/>
            <person name="Zhan S."/>
            <person name="Wang C."/>
        </authorList>
    </citation>
    <scope>NUCLEOTIDE SEQUENCE [LARGE SCALE GENOMIC DNA]</scope>
    <source>
        <strain evidence="3 4">ARSEF 2679</strain>
    </source>
</reference>